<accession>A0A813D198</accession>
<dbReference type="OrthoDB" id="432342at2759"/>
<feature type="non-terminal residue" evidence="3">
    <location>
        <position position="584"/>
    </location>
</feature>
<dbReference type="PANTHER" id="PTHR12697:SF5">
    <property type="entry name" value="DEOXYHYPUSINE HYDROXYLASE"/>
    <property type="match status" value="1"/>
</dbReference>
<evidence type="ECO:0000313" key="4">
    <source>
        <dbReference type="Proteomes" id="UP000654075"/>
    </source>
</evidence>
<dbReference type="Pfam" id="PF02985">
    <property type="entry name" value="HEAT"/>
    <property type="match status" value="1"/>
</dbReference>
<organism evidence="3 4">
    <name type="scientific">Polarella glacialis</name>
    <name type="common">Dinoflagellate</name>
    <dbReference type="NCBI Taxonomy" id="89957"/>
    <lineage>
        <taxon>Eukaryota</taxon>
        <taxon>Sar</taxon>
        <taxon>Alveolata</taxon>
        <taxon>Dinophyceae</taxon>
        <taxon>Suessiales</taxon>
        <taxon>Suessiaceae</taxon>
        <taxon>Polarella</taxon>
    </lineage>
</organism>
<dbReference type="Pfam" id="PF12765">
    <property type="entry name" value="Cohesin_HEAT"/>
    <property type="match status" value="1"/>
</dbReference>
<dbReference type="InterPro" id="IPR004155">
    <property type="entry name" value="PBS_lyase_HEAT"/>
</dbReference>
<dbReference type="InterPro" id="IPR000357">
    <property type="entry name" value="HEAT"/>
</dbReference>
<dbReference type="Proteomes" id="UP000654075">
    <property type="component" value="Unassembled WGS sequence"/>
</dbReference>
<keyword evidence="4" id="KW-1185">Reference proteome</keyword>
<name>A0A813D198_POLGL</name>
<proteinExistence type="predicted"/>
<sequence>MAASLRNLTEDLAGLGWEAFLAGPAVAQLRGSCRAGRDAASRRFNLAELLAAGLRSPESSSATAGDVGVGSVCNGNGSAFWRRLTALQKFFARGGCGHASVVAALVERLEDADWRVRQACLAALPEASGRRSLPSTEQGASAATTAATAKAAKTAKTATTTKTTTTPTTPTTRRTTTITTTTTKAATPTAAAAAAGVRALTDEAFLDSSSPAAVAVAAASKALSSDPSAYVREAAVQALGELAARGDSESATSALTSALTDRVPDVRHAALSALIEAVTARLVDGDSYVRLAALAAVGRLAEAGTRVSTRGAQATAWGPAVAARLRRDPDEEVRVSALGCLLRLAEPGDRRVLAELLASCSKDASSVVRHTALDALPKFAAVSGSAQRPLQSVAPVLSALLKDDPDPEVRRAAARAASQIGDSTVAAAALLVLDDRDAGVRGAVIAALAALHSRSAGGGSMAKAAAATLTLNRLADSCPEVRCAAAAALGSLASQGDSAVVSALVARLRDRSDVAEAAAAALAVVAKRGDDFVKSALLARLQDARDWRVRCAAVSALGAGIALPGDASVLEALILCLGDCQSEV</sequence>
<dbReference type="Pfam" id="PF13646">
    <property type="entry name" value="HEAT_2"/>
    <property type="match status" value="2"/>
</dbReference>
<gene>
    <name evidence="3" type="ORF">PGLA1383_LOCUS1066</name>
</gene>
<keyword evidence="1" id="KW-0677">Repeat</keyword>
<dbReference type="SMART" id="SM00567">
    <property type="entry name" value="EZ_HEAT"/>
    <property type="match status" value="6"/>
</dbReference>
<dbReference type="GO" id="GO:0016491">
    <property type="term" value="F:oxidoreductase activity"/>
    <property type="evidence" value="ECO:0007669"/>
    <property type="project" value="TreeGrafter"/>
</dbReference>
<reference evidence="3" key="1">
    <citation type="submission" date="2021-02" db="EMBL/GenBank/DDBJ databases">
        <authorList>
            <person name="Dougan E. K."/>
            <person name="Rhodes N."/>
            <person name="Thang M."/>
            <person name="Chan C."/>
        </authorList>
    </citation>
    <scope>NUCLEOTIDE SEQUENCE</scope>
</reference>
<evidence type="ECO:0000256" key="1">
    <source>
        <dbReference type="ARBA" id="ARBA00022737"/>
    </source>
</evidence>
<feature type="compositionally biased region" description="Low complexity" evidence="2">
    <location>
        <begin position="142"/>
        <end position="175"/>
    </location>
</feature>
<dbReference type="AlphaFoldDB" id="A0A813D198"/>
<evidence type="ECO:0008006" key="5">
    <source>
        <dbReference type="Google" id="ProtNLM"/>
    </source>
</evidence>
<dbReference type="InterPro" id="IPR011989">
    <property type="entry name" value="ARM-like"/>
</dbReference>
<evidence type="ECO:0000256" key="2">
    <source>
        <dbReference type="SAM" id="MobiDB-lite"/>
    </source>
</evidence>
<protein>
    <recommendedName>
        <fullName evidence="5">TOG domain-containing protein</fullName>
    </recommendedName>
</protein>
<dbReference type="EMBL" id="CAJNNV010000279">
    <property type="protein sequence ID" value="CAE8582061.1"/>
    <property type="molecule type" value="Genomic_DNA"/>
</dbReference>
<feature type="region of interest" description="Disordered" evidence="2">
    <location>
        <begin position="127"/>
        <end position="175"/>
    </location>
</feature>
<dbReference type="InterPro" id="IPR016024">
    <property type="entry name" value="ARM-type_fold"/>
</dbReference>
<dbReference type="Gene3D" id="1.25.10.10">
    <property type="entry name" value="Leucine-rich Repeat Variant"/>
    <property type="match status" value="4"/>
</dbReference>
<dbReference type="InterPro" id="IPR026003">
    <property type="entry name" value="Cohesin_HEAT"/>
</dbReference>
<comment type="caution">
    <text evidence="3">The sequence shown here is derived from an EMBL/GenBank/DDBJ whole genome shotgun (WGS) entry which is preliminary data.</text>
</comment>
<evidence type="ECO:0000313" key="3">
    <source>
        <dbReference type="EMBL" id="CAE8582061.1"/>
    </source>
</evidence>
<dbReference type="PANTHER" id="PTHR12697">
    <property type="entry name" value="PBS LYASE HEAT-LIKE PROTEIN"/>
    <property type="match status" value="1"/>
</dbReference>
<dbReference type="SUPFAM" id="SSF48371">
    <property type="entry name" value="ARM repeat"/>
    <property type="match status" value="1"/>
</dbReference>